<dbReference type="GO" id="GO:0042601">
    <property type="term" value="C:endospore-forming forespore"/>
    <property type="evidence" value="ECO:0007669"/>
    <property type="project" value="TreeGrafter"/>
</dbReference>
<protein>
    <recommendedName>
        <fullName evidence="3">Spore coat protein YutH</fullName>
    </recommendedName>
</protein>
<evidence type="ECO:0000313" key="1">
    <source>
        <dbReference type="EMBL" id="QKS72186.1"/>
    </source>
</evidence>
<dbReference type="PANTHER" id="PTHR39179">
    <property type="entry name" value="SPORE COAT PROTEIN I"/>
    <property type="match status" value="1"/>
</dbReference>
<dbReference type="EMBL" id="CP041372">
    <property type="protein sequence ID" value="QKS72186.1"/>
    <property type="molecule type" value="Genomic_DNA"/>
</dbReference>
<dbReference type="InterPro" id="IPR011009">
    <property type="entry name" value="Kinase-like_dom_sf"/>
</dbReference>
<dbReference type="AlphaFoldDB" id="A0A859FIR6"/>
<dbReference type="Gene3D" id="3.90.1200.10">
    <property type="match status" value="1"/>
</dbReference>
<dbReference type="SUPFAM" id="SSF56112">
    <property type="entry name" value="Protein kinase-like (PK-like)"/>
    <property type="match status" value="1"/>
</dbReference>
<organism evidence="1 2">
    <name type="scientific">Paenalkalicoccus suaedae</name>
    <dbReference type="NCBI Taxonomy" id="2592382"/>
    <lineage>
        <taxon>Bacteria</taxon>
        <taxon>Bacillati</taxon>
        <taxon>Bacillota</taxon>
        <taxon>Bacilli</taxon>
        <taxon>Bacillales</taxon>
        <taxon>Bacillaceae</taxon>
        <taxon>Paenalkalicoccus</taxon>
    </lineage>
</organism>
<dbReference type="RefSeq" id="WP_176010171.1">
    <property type="nucleotide sequence ID" value="NZ_CP041372.2"/>
</dbReference>
<name>A0A859FIR6_9BACI</name>
<evidence type="ECO:0008006" key="3">
    <source>
        <dbReference type="Google" id="ProtNLM"/>
    </source>
</evidence>
<reference evidence="2" key="1">
    <citation type="submission" date="2019-07" db="EMBL/GenBank/DDBJ databases">
        <title>Bacillus alkalisoli sp. nov. isolated from saline soil.</title>
        <authorList>
            <person name="Sun J.-Q."/>
            <person name="Xu L."/>
        </authorList>
    </citation>
    <scope>NUCLEOTIDE SEQUENCE [LARGE SCALE GENOMIC DNA]</scope>
    <source>
        <strain evidence="2">M4U3P1</strain>
    </source>
</reference>
<accession>A0A859FIR6</accession>
<dbReference type="Proteomes" id="UP000318138">
    <property type="component" value="Chromosome"/>
</dbReference>
<keyword evidence="2" id="KW-1185">Reference proteome</keyword>
<proteinExistence type="predicted"/>
<dbReference type="InterPro" id="IPR047175">
    <property type="entry name" value="CotS-like"/>
</dbReference>
<dbReference type="KEGG" id="psua:FLK61_36710"/>
<dbReference type="PANTHER" id="PTHR39179:SF2">
    <property type="entry name" value="ENDOSPORE COAT-ASSOCIATED PROTEIN YUTH"/>
    <property type="match status" value="1"/>
</dbReference>
<gene>
    <name evidence="1" type="ORF">FLK61_36710</name>
</gene>
<sequence length="307" mass="35454">MSIERDLYEHYGMVMKESSFIGESRVFHTADRLFLLDAIEGEAKNRLPGQLELAEALQTTGLLHTRLVPTRTGQTMRSDGAELALFELPTTPSPVMSLPARLAQLHDSELLMEATSVQQLWFDRWEAIVNRADAILMKTRMEGASYFLGLAENALSMLLHMDPIMERGPAHFRFKPGTWLTVYPQSPESIIPIKELTIDHRCRDLAEYIRSSWYEHQQFQTDILDSYMTYYPLSENEARLLFIRLLFPLPFFDCLAREEYDRIPELLAQTNEFEDYLYASGCDFLPWLTRSVLSKRALSSTLKARRG</sequence>
<evidence type="ECO:0000313" key="2">
    <source>
        <dbReference type="Proteomes" id="UP000318138"/>
    </source>
</evidence>